<keyword evidence="7" id="KW-1015">Disulfide bond</keyword>
<dbReference type="SUPFAM" id="SSF50494">
    <property type="entry name" value="Trypsin-like serine proteases"/>
    <property type="match status" value="1"/>
</dbReference>
<keyword evidence="13" id="KW-1185">Reference proteome</keyword>
<dbReference type="EMBL" id="JAQQBR010000006">
    <property type="protein sequence ID" value="KAK0174553.1"/>
    <property type="molecule type" value="Genomic_DNA"/>
</dbReference>
<feature type="chain" id="PRO_5041378621" description="chymotrypsin" evidence="10">
    <location>
        <begin position="23"/>
        <end position="263"/>
    </location>
</feature>
<dbReference type="Gene3D" id="2.40.10.10">
    <property type="entry name" value="Trypsin-like serine proteases"/>
    <property type="match status" value="2"/>
</dbReference>
<comment type="caution">
    <text evidence="12">The sequence shown here is derived from an EMBL/GenBank/DDBJ whole genome shotgun (WGS) entry which is preliminary data.</text>
</comment>
<evidence type="ECO:0000256" key="9">
    <source>
        <dbReference type="RuleBase" id="RU363034"/>
    </source>
</evidence>
<dbReference type="GO" id="GO:0016485">
    <property type="term" value="P:protein processing"/>
    <property type="evidence" value="ECO:0007669"/>
    <property type="project" value="UniProtKB-ARBA"/>
</dbReference>
<dbReference type="GO" id="GO:0005576">
    <property type="term" value="C:extracellular region"/>
    <property type="evidence" value="ECO:0007669"/>
    <property type="project" value="UniProtKB-SubCell"/>
</dbReference>
<dbReference type="PROSITE" id="PS00135">
    <property type="entry name" value="TRYPSIN_SER"/>
    <property type="match status" value="1"/>
</dbReference>
<evidence type="ECO:0000313" key="12">
    <source>
        <dbReference type="EMBL" id="KAK0174553.1"/>
    </source>
</evidence>
<sequence length="263" mass="29388">MKLYNCIIILSVIYSSQNGVHAQYTTGDVHPKIVGGSFASPKEFPYQVSLRKRNKHFCGGSILNHRWILTAAHCLRGFSDSEIKVVAGTTKLDEGGDEYYSERIIGHEDYDSRLIRHDIGLIRVDKDIVFSDSVQPINLPTQGDFHKSDYYAVLSGWGTTSYPGRIPNDLQYIRLNVIDQSQCSEFSKRVTMSNICTLNREGEGSCHGDSGGPLVFNGSQIGVVSWGKPCARGTPDVFTRVYSYVDWIKEHTDGINDDDFFSS</sequence>
<keyword evidence="4 9" id="KW-0645">Protease</keyword>
<evidence type="ECO:0000256" key="7">
    <source>
        <dbReference type="ARBA" id="ARBA00023157"/>
    </source>
</evidence>
<dbReference type="EC" id="3.4.21.1" evidence="8"/>
<dbReference type="CDD" id="cd00190">
    <property type="entry name" value="Tryp_SPc"/>
    <property type="match status" value="1"/>
</dbReference>
<dbReference type="InterPro" id="IPR033116">
    <property type="entry name" value="TRYPSIN_SER"/>
</dbReference>
<comment type="similarity">
    <text evidence="2">Belongs to the peptidase S1 family.</text>
</comment>
<dbReference type="FunFam" id="2.40.10.10:FF:000047">
    <property type="entry name" value="Trypsin eta"/>
    <property type="match status" value="1"/>
</dbReference>
<keyword evidence="10" id="KW-0732">Signal</keyword>
<keyword evidence="6 9" id="KW-0720">Serine protease</keyword>
<organism evidence="12 13">
    <name type="scientific">Microctonus hyperodae</name>
    <name type="common">Parasitoid wasp</name>
    <dbReference type="NCBI Taxonomy" id="165561"/>
    <lineage>
        <taxon>Eukaryota</taxon>
        <taxon>Metazoa</taxon>
        <taxon>Ecdysozoa</taxon>
        <taxon>Arthropoda</taxon>
        <taxon>Hexapoda</taxon>
        <taxon>Insecta</taxon>
        <taxon>Pterygota</taxon>
        <taxon>Neoptera</taxon>
        <taxon>Endopterygota</taxon>
        <taxon>Hymenoptera</taxon>
        <taxon>Apocrita</taxon>
        <taxon>Ichneumonoidea</taxon>
        <taxon>Braconidae</taxon>
        <taxon>Euphorinae</taxon>
        <taxon>Microctonus</taxon>
    </lineage>
</organism>
<gene>
    <name evidence="12" type="ORF">PV327_010313</name>
</gene>
<dbReference type="Proteomes" id="UP001168972">
    <property type="component" value="Unassembled WGS sequence"/>
</dbReference>
<dbReference type="GO" id="GO:0004252">
    <property type="term" value="F:serine-type endopeptidase activity"/>
    <property type="evidence" value="ECO:0007669"/>
    <property type="project" value="UniProtKB-EC"/>
</dbReference>
<dbReference type="PROSITE" id="PS50240">
    <property type="entry name" value="TRYPSIN_DOM"/>
    <property type="match status" value="1"/>
</dbReference>
<dbReference type="InterPro" id="IPR001314">
    <property type="entry name" value="Peptidase_S1A"/>
</dbReference>
<dbReference type="PRINTS" id="PR00722">
    <property type="entry name" value="CHYMOTRYPSIN"/>
</dbReference>
<reference evidence="12" key="2">
    <citation type="submission" date="2023-03" db="EMBL/GenBank/DDBJ databases">
        <authorList>
            <person name="Inwood S.N."/>
            <person name="Skelly J.G."/>
            <person name="Guhlin J."/>
            <person name="Harrop T.W.R."/>
            <person name="Goldson S.G."/>
            <person name="Dearden P.K."/>
        </authorList>
    </citation>
    <scope>NUCLEOTIDE SEQUENCE</scope>
    <source>
        <strain evidence="12">Lincoln</strain>
        <tissue evidence="12">Whole body</tissue>
    </source>
</reference>
<dbReference type="InterPro" id="IPR001254">
    <property type="entry name" value="Trypsin_dom"/>
</dbReference>
<dbReference type="PROSITE" id="PS00134">
    <property type="entry name" value="TRYPSIN_HIS"/>
    <property type="match status" value="1"/>
</dbReference>
<feature type="signal peptide" evidence="10">
    <location>
        <begin position="1"/>
        <end position="22"/>
    </location>
</feature>
<dbReference type="PANTHER" id="PTHR24276:SF96">
    <property type="entry name" value="PEPTIDASE S1 DOMAIN-CONTAINING PROTEIN"/>
    <property type="match status" value="1"/>
</dbReference>
<evidence type="ECO:0000256" key="3">
    <source>
        <dbReference type="ARBA" id="ARBA00022525"/>
    </source>
</evidence>
<evidence type="ECO:0000256" key="6">
    <source>
        <dbReference type="ARBA" id="ARBA00022825"/>
    </source>
</evidence>
<dbReference type="PANTHER" id="PTHR24276">
    <property type="entry name" value="POLYSERASE-RELATED"/>
    <property type="match status" value="1"/>
</dbReference>
<feature type="domain" description="Peptidase S1" evidence="11">
    <location>
        <begin position="33"/>
        <end position="253"/>
    </location>
</feature>
<evidence type="ECO:0000313" key="13">
    <source>
        <dbReference type="Proteomes" id="UP001168972"/>
    </source>
</evidence>
<evidence type="ECO:0000256" key="8">
    <source>
        <dbReference type="ARBA" id="ARBA00044036"/>
    </source>
</evidence>
<name>A0AA39FRZ3_MICHY</name>
<reference evidence="12" key="1">
    <citation type="journal article" date="2023" name="bioRxiv">
        <title>Scaffold-level genome assemblies of two parasitoid biocontrol wasps reveal the parthenogenesis mechanism and an associated novel virus.</title>
        <authorList>
            <person name="Inwood S."/>
            <person name="Skelly J."/>
            <person name="Guhlin J."/>
            <person name="Harrop T."/>
            <person name="Goldson S."/>
            <person name="Dearden P."/>
        </authorList>
    </citation>
    <scope>NUCLEOTIDE SEQUENCE</scope>
    <source>
        <strain evidence="12">Lincoln</strain>
        <tissue evidence="12">Whole body</tissue>
    </source>
</reference>
<evidence type="ECO:0000256" key="1">
    <source>
        <dbReference type="ARBA" id="ARBA00004239"/>
    </source>
</evidence>
<dbReference type="SMART" id="SM00020">
    <property type="entry name" value="Tryp_SPc"/>
    <property type="match status" value="1"/>
</dbReference>
<proteinExistence type="inferred from homology"/>
<dbReference type="AlphaFoldDB" id="A0AA39FRZ3"/>
<evidence type="ECO:0000256" key="2">
    <source>
        <dbReference type="ARBA" id="ARBA00007664"/>
    </source>
</evidence>
<comment type="subcellular location">
    <subcellularLocation>
        <location evidence="1">Secreted</location>
        <location evidence="1">Extracellular space</location>
    </subcellularLocation>
</comment>
<evidence type="ECO:0000256" key="4">
    <source>
        <dbReference type="ARBA" id="ARBA00022670"/>
    </source>
</evidence>
<keyword evidence="3" id="KW-0964">Secreted</keyword>
<dbReference type="InterPro" id="IPR050430">
    <property type="entry name" value="Peptidase_S1"/>
</dbReference>
<evidence type="ECO:0000259" key="11">
    <source>
        <dbReference type="PROSITE" id="PS50240"/>
    </source>
</evidence>
<accession>A0AA39FRZ3</accession>
<dbReference type="Pfam" id="PF00089">
    <property type="entry name" value="Trypsin"/>
    <property type="match status" value="1"/>
</dbReference>
<dbReference type="InterPro" id="IPR043504">
    <property type="entry name" value="Peptidase_S1_PA_chymotrypsin"/>
</dbReference>
<protein>
    <recommendedName>
        <fullName evidence="8">chymotrypsin</fullName>
        <ecNumber evidence="8">3.4.21.1</ecNumber>
    </recommendedName>
</protein>
<evidence type="ECO:0000256" key="5">
    <source>
        <dbReference type="ARBA" id="ARBA00022801"/>
    </source>
</evidence>
<keyword evidence="5 9" id="KW-0378">Hydrolase</keyword>
<evidence type="ECO:0000256" key="10">
    <source>
        <dbReference type="SAM" id="SignalP"/>
    </source>
</evidence>
<dbReference type="InterPro" id="IPR009003">
    <property type="entry name" value="Peptidase_S1_PA"/>
</dbReference>
<dbReference type="InterPro" id="IPR018114">
    <property type="entry name" value="TRYPSIN_HIS"/>
</dbReference>